<evidence type="ECO:0000256" key="2">
    <source>
        <dbReference type="SAM" id="Phobius"/>
    </source>
</evidence>
<dbReference type="EMBL" id="QKWP01001119">
    <property type="protein sequence ID" value="RIB11567.1"/>
    <property type="molecule type" value="Genomic_DNA"/>
</dbReference>
<reference evidence="3 4" key="1">
    <citation type="submission" date="2018-06" db="EMBL/GenBank/DDBJ databases">
        <title>Comparative genomics reveals the genomic features of Rhizophagus irregularis, R. cerebriforme, R. diaphanum and Gigaspora rosea, and their symbiotic lifestyle signature.</title>
        <authorList>
            <person name="Morin E."/>
            <person name="San Clemente H."/>
            <person name="Chen E.C.H."/>
            <person name="De La Providencia I."/>
            <person name="Hainaut M."/>
            <person name="Kuo A."/>
            <person name="Kohler A."/>
            <person name="Murat C."/>
            <person name="Tang N."/>
            <person name="Roy S."/>
            <person name="Loubradou J."/>
            <person name="Henrissat B."/>
            <person name="Grigoriev I.V."/>
            <person name="Corradi N."/>
            <person name="Roux C."/>
            <person name="Martin F.M."/>
        </authorList>
    </citation>
    <scope>NUCLEOTIDE SEQUENCE [LARGE SCALE GENOMIC DNA]</scope>
    <source>
        <strain evidence="3 4">DAOM 194757</strain>
    </source>
</reference>
<keyword evidence="2" id="KW-0472">Membrane</keyword>
<name>A0A397UQU3_9GLOM</name>
<evidence type="ECO:0000313" key="4">
    <source>
        <dbReference type="Proteomes" id="UP000266673"/>
    </source>
</evidence>
<sequence>MSTNDNTTPNTNTTTTPKTNDTTTFKTNNSTITITNDTTPRTNDSNTFKTNNNNASKNNNKMPTIPILQRTFIMTFQYHLILNLVLFLFKLDDKPISYFMDIEISSTILLMVFKSNSICSNQNNYDP</sequence>
<dbReference type="AlphaFoldDB" id="A0A397UQU3"/>
<gene>
    <name evidence="3" type="ORF">C2G38_2250075</name>
</gene>
<dbReference type="Proteomes" id="UP000266673">
    <property type="component" value="Unassembled WGS sequence"/>
</dbReference>
<keyword evidence="2" id="KW-0812">Transmembrane</keyword>
<feature type="transmembrane region" description="Helical" evidence="2">
    <location>
        <begin position="71"/>
        <end position="89"/>
    </location>
</feature>
<protein>
    <submittedName>
        <fullName evidence="3">Uncharacterized protein</fullName>
    </submittedName>
</protein>
<feature type="region of interest" description="Disordered" evidence="1">
    <location>
        <begin position="1"/>
        <end position="57"/>
    </location>
</feature>
<keyword evidence="4" id="KW-1185">Reference proteome</keyword>
<comment type="caution">
    <text evidence="3">The sequence shown here is derived from an EMBL/GenBank/DDBJ whole genome shotgun (WGS) entry which is preliminary data.</text>
</comment>
<accession>A0A397UQU3</accession>
<evidence type="ECO:0000313" key="3">
    <source>
        <dbReference type="EMBL" id="RIB11567.1"/>
    </source>
</evidence>
<keyword evidence="2" id="KW-1133">Transmembrane helix</keyword>
<proteinExistence type="predicted"/>
<evidence type="ECO:0000256" key="1">
    <source>
        <dbReference type="SAM" id="MobiDB-lite"/>
    </source>
</evidence>
<organism evidence="3 4">
    <name type="scientific">Gigaspora rosea</name>
    <dbReference type="NCBI Taxonomy" id="44941"/>
    <lineage>
        <taxon>Eukaryota</taxon>
        <taxon>Fungi</taxon>
        <taxon>Fungi incertae sedis</taxon>
        <taxon>Mucoromycota</taxon>
        <taxon>Glomeromycotina</taxon>
        <taxon>Glomeromycetes</taxon>
        <taxon>Diversisporales</taxon>
        <taxon>Gigasporaceae</taxon>
        <taxon>Gigaspora</taxon>
    </lineage>
</organism>